<dbReference type="CDD" id="cd03255">
    <property type="entry name" value="ABC_MJ0796_LolCDE_FtsE"/>
    <property type="match status" value="1"/>
</dbReference>
<dbReference type="InterPro" id="IPR017911">
    <property type="entry name" value="MacB-like_ATP-bd"/>
</dbReference>
<dbReference type="InterPro" id="IPR003439">
    <property type="entry name" value="ABC_transporter-like_ATP-bd"/>
</dbReference>
<evidence type="ECO:0000256" key="4">
    <source>
        <dbReference type="ARBA" id="ARBA00038388"/>
    </source>
</evidence>
<dbReference type="GO" id="GO:0005524">
    <property type="term" value="F:ATP binding"/>
    <property type="evidence" value="ECO:0007669"/>
    <property type="project" value="UniProtKB-KW"/>
</dbReference>
<dbReference type="PROSITE" id="PS50893">
    <property type="entry name" value="ABC_TRANSPORTER_2"/>
    <property type="match status" value="1"/>
</dbReference>
<dbReference type="GO" id="GO:0016887">
    <property type="term" value="F:ATP hydrolysis activity"/>
    <property type="evidence" value="ECO:0007669"/>
    <property type="project" value="InterPro"/>
</dbReference>
<accession>A0A2T3MZ15</accession>
<dbReference type="PROSITE" id="PS00211">
    <property type="entry name" value="ABC_TRANSPORTER_1"/>
    <property type="match status" value="1"/>
</dbReference>
<dbReference type="InterPro" id="IPR003593">
    <property type="entry name" value="AAA+_ATPase"/>
</dbReference>
<dbReference type="AlphaFoldDB" id="A0A2T3MZ15"/>
<dbReference type="InterPro" id="IPR017871">
    <property type="entry name" value="ABC_transporter-like_CS"/>
</dbReference>
<dbReference type="RefSeq" id="WP_107283333.1">
    <property type="nucleotide sequence ID" value="NZ_PYMC01000006.1"/>
</dbReference>
<keyword evidence="6" id="KW-0449">Lipoprotein</keyword>
<dbReference type="SUPFAM" id="SSF52540">
    <property type="entry name" value="P-loop containing nucleoside triphosphate hydrolases"/>
    <property type="match status" value="1"/>
</dbReference>
<feature type="domain" description="ABC transporter" evidence="5">
    <location>
        <begin position="2"/>
        <end position="231"/>
    </location>
</feature>
<evidence type="ECO:0000259" key="5">
    <source>
        <dbReference type="PROSITE" id="PS50893"/>
    </source>
</evidence>
<dbReference type="Pfam" id="PF00005">
    <property type="entry name" value="ABC_tran"/>
    <property type="match status" value="1"/>
</dbReference>
<dbReference type="SMART" id="SM00382">
    <property type="entry name" value="AAA"/>
    <property type="match status" value="1"/>
</dbReference>
<sequence>MIWFEGICKTYKQGDNETCALSGVSANIETGDTVALCGPSGSGKSTLLNICGLLDNDYHGELYLDGQRVAQDTMTTTLLRREKLGFIFQNYNLIPVMTAYENVEYPLLLNNVSSKERSRMTRHILDAVGIADQAHKRPNQLSGGQQQRVAIARALVKYPRLVIADEPTANLDTQTANLVIDLMRSLGKEMQTTFLVATHDDRMTSHCDRIIRLQDGLLIDEINGGFQQCAG</sequence>
<name>A0A2T3MZ15_9GAMM</name>
<protein>
    <submittedName>
        <fullName evidence="6">Lipoprotein-releasing system ATP-binding protein LolD</fullName>
    </submittedName>
</protein>
<evidence type="ECO:0000256" key="2">
    <source>
        <dbReference type="ARBA" id="ARBA00022741"/>
    </source>
</evidence>
<keyword evidence="3 6" id="KW-0067">ATP-binding</keyword>
<dbReference type="Proteomes" id="UP000240904">
    <property type="component" value="Unassembled WGS sequence"/>
</dbReference>
<dbReference type="OrthoDB" id="9801477at2"/>
<dbReference type="PANTHER" id="PTHR24220:SF689">
    <property type="entry name" value="LIPOPROTEIN-RELEASING SYSTEM ATP-BINDING PROTEIN LOLD"/>
    <property type="match status" value="1"/>
</dbReference>
<dbReference type="GO" id="GO:0022857">
    <property type="term" value="F:transmembrane transporter activity"/>
    <property type="evidence" value="ECO:0007669"/>
    <property type="project" value="TreeGrafter"/>
</dbReference>
<dbReference type="PANTHER" id="PTHR24220">
    <property type="entry name" value="IMPORT ATP-BINDING PROTEIN"/>
    <property type="match status" value="1"/>
</dbReference>
<gene>
    <name evidence="6" type="ORF">C9I89_10660</name>
</gene>
<dbReference type="GO" id="GO:1902495">
    <property type="term" value="C:transmembrane transporter complex"/>
    <property type="evidence" value="ECO:0007669"/>
    <property type="project" value="UniProtKB-ARBA"/>
</dbReference>
<keyword evidence="7" id="KW-1185">Reference proteome</keyword>
<organism evidence="6 7">
    <name type="scientific">Photobacterium lipolyticum</name>
    <dbReference type="NCBI Taxonomy" id="266810"/>
    <lineage>
        <taxon>Bacteria</taxon>
        <taxon>Pseudomonadati</taxon>
        <taxon>Pseudomonadota</taxon>
        <taxon>Gammaproteobacteria</taxon>
        <taxon>Vibrionales</taxon>
        <taxon>Vibrionaceae</taxon>
        <taxon>Photobacterium</taxon>
    </lineage>
</organism>
<keyword evidence="2" id="KW-0547">Nucleotide-binding</keyword>
<reference evidence="6 7" key="1">
    <citation type="submission" date="2018-03" db="EMBL/GenBank/DDBJ databases">
        <title>Whole genome sequencing of Histamine producing bacteria.</title>
        <authorList>
            <person name="Butler K."/>
        </authorList>
    </citation>
    <scope>NUCLEOTIDE SEQUENCE [LARGE SCALE GENOMIC DNA]</scope>
    <source>
        <strain evidence="6 7">DSM 16190</strain>
    </source>
</reference>
<keyword evidence="1" id="KW-0813">Transport</keyword>
<dbReference type="Gene3D" id="3.40.50.300">
    <property type="entry name" value="P-loop containing nucleotide triphosphate hydrolases"/>
    <property type="match status" value="1"/>
</dbReference>
<dbReference type="GO" id="GO:0089705">
    <property type="term" value="P:protein localization to outer membrane"/>
    <property type="evidence" value="ECO:0007669"/>
    <property type="project" value="TreeGrafter"/>
</dbReference>
<dbReference type="GO" id="GO:0005886">
    <property type="term" value="C:plasma membrane"/>
    <property type="evidence" value="ECO:0007669"/>
    <property type="project" value="TreeGrafter"/>
</dbReference>
<evidence type="ECO:0000256" key="1">
    <source>
        <dbReference type="ARBA" id="ARBA00022448"/>
    </source>
</evidence>
<evidence type="ECO:0000313" key="6">
    <source>
        <dbReference type="EMBL" id="PSW05232.1"/>
    </source>
</evidence>
<dbReference type="EMBL" id="PYMC01000006">
    <property type="protein sequence ID" value="PSW05232.1"/>
    <property type="molecule type" value="Genomic_DNA"/>
</dbReference>
<comment type="caution">
    <text evidence="6">The sequence shown here is derived from an EMBL/GenBank/DDBJ whole genome shotgun (WGS) entry which is preliminary data.</text>
</comment>
<evidence type="ECO:0000313" key="7">
    <source>
        <dbReference type="Proteomes" id="UP000240904"/>
    </source>
</evidence>
<dbReference type="GO" id="GO:0044874">
    <property type="term" value="P:lipoprotein localization to outer membrane"/>
    <property type="evidence" value="ECO:0007669"/>
    <property type="project" value="TreeGrafter"/>
</dbReference>
<proteinExistence type="inferred from homology"/>
<comment type="similarity">
    <text evidence="4">Belongs to the ABC transporter superfamily. Macrolide exporter (TC 3.A.1.122) family.</text>
</comment>
<dbReference type="FunFam" id="3.40.50.300:FF:000032">
    <property type="entry name" value="Export ABC transporter ATP-binding protein"/>
    <property type="match status" value="1"/>
</dbReference>
<dbReference type="InterPro" id="IPR015854">
    <property type="entry name" value="ABC_transpr_LolD-like"/>
</dbReference>
<dbReference type="InterPro" id="IPR027417">
    <property type="entry name" value="P-loop_NTPase"/>
</dbReference>
<evidence type="ECO:0000256" key="3">
    <source>
        <dbReference type="ARBA" id="ARBA00022840"/>
    </source>
</evidence>